<dbReference type="Pfam" id="PF00561">
    <property type="entry name" value="Abhydrolase_1"/>
    <property type="match status" value="1"/>
</dbReference>
<keyword evidence="2 4" id="KW-0378">Hydrolase</keyword>
<feature type="domain" description="AB hydrolase-1" evidence="3">
    <location>
        <begin position="196"/>
        <end position="435"/>
    </location>
</feature>
<organism evidence="4 5">
    <name type="scientific">Nitzschia inconspicua</name>
    <dbReference type="NCBI Taxonomy" id="303405"/>
    <lineage>
        <taxon>Eukaryota</taxon>
        <taxon>Sar</taxon>
        <taxon>Stramenopiles</taxon>
        <taxon>Ochrophyta</taxon>
        <taxon>Bacillariophyta</taxon>
        <taxon>Bacillariophyceae</taxon>
        <taxon>Bacillariophycidae</taxon>
        <taxon>Bacillariales</taxon>
        <taxon>Bacillariaceae</taxon>
        <taxon>Nitzschia</taxon>
    </lineage>
</organism>
<dbReference type="EMBL" id="JAGRRH010000007">
    <property type="protein sequence ID" value="KAG7366648.1"/>
    <property type="molecule type" value="Genomic_DNA"/>
</dbReference>
<evidence type="ECO:0000256" key="1">
    <source>
        <dbReference type="ARBA" id="ARBA00008645"/>
    </source>
</evidence>
<sequence>MASYLMPAFLQQVQQQQQQQQQHRYHNRTLTGNMSITVTIGRVESRDASLARIASMVPSLNDSNSCRSKHPRTRSSRQSTMMSILVMACVTIVMARQSTTCVDAFSTVHHWNGKSDRTRLRVLFTESQRHSIKHSFSFPSSLITTKTTSSRSRLTSLQSSSMLQETTVSLEWTEFFTPKTTTTTSPTIETDQQHTPVLLLHGLLGSKRNFSSLGRMLGVQLDKPRRVLGVDLRNHGDSQHAPNMSYRDMALDVIDFMDAQNLDKVVLVGHSMGGKVAQALALLYPERVDGLVVLDIAPVTYSRDQDPHWKAVEDILHAIYDVVVKSDATTATEIDKALQSSIPDPALRAFVLTNYDTRRQQWKIPIATLVHQLEQIAGFDDSLDGVTFDGDVFIIHGGQSRFVRHAYMDAISSYFPNHMLTTVRGAGHWVHAEAPDDVTALLKRYLDR</sequence>
<accession>A0A9K3LRH3</accession>
<evidence type="ECO:0000259" key="3">
    <source>
        <dbReference type="Pfam" id="PF00561"/>
    </source>
</evidence>
<dbReference type="OrthoDB" id="194865at2759"/>
<comment type="similarity">
    <text evidence="1">Belongs to the AB hydrolase superfamily.</text>
</comment>
<dbReference type="PANTHER" id="PTHR46118:SF4">
    <property type="entry name" value="PROTEIN ABHD11"/>
    <property type="match status" value="1"/>
</dbReference>
<dbReference type="InterPro" id="IPR000073">
    <property type="entry name" value="AB_hydrolase_1"/>
</dbReference>
<reference evidence="4" key="2">
    <citation type="submission" date="2021-04" db="EMBL/GenBank/DDBJ databases">
        <authorList>
            <person name="Podell S."/>
        </authorList>
    </citation>
    <scope>NUCLEOTIDE SEQUENCE</scope>
    <source>
        <strain evidence="4">Hildebrandi</strain>
    </source>
</reference>
<name>A0A9K3LRH3_9STRA</name>
<dbReference type="PANTHER" id="PTHR46118">
    <property type="entry name" value="PROTEIN ABHD11"/>
    <property type="match status" value="1"/>
</dbReference>
<dbReference type="AlphaFoldDB" id="A0A9K3LRH3"/>
<dbReference type="GO" id="GO:0052689">
    <property type="term" value="F:carboxylic ester hydrolase activity"/>
    <property type="evidence" value="ECO:0007669"/>
    <property type="project" value="TreeGrafter"/>
</dbReference>
<comment type="caution">
    <text evidence="4">The sequence shown here is derived from an EMBL/GenBank/DDBJ whole genome shotgun (WGS) entry which is preliminary data.</text>
</comment>
<dbReference type="Proteomes" id="UP000693970">
    <property type="component" value="Unassembled WGS sequence"/>
</dbReference>
<reference evidence="4" key="1">
    <citation type="journal article" date="2021" name="Sci. Rep.">
        <title>Diploid genomic architecture of Nitzschia inconspicua, an elite biomass production diatom.</title>
        <authorList>
            <person name="Oliver A."/>
            <person name="Podell S."/>
            <person name="Pinowska A."/>
            <person name="Traller J.C."/>
            <person name="Smith S.R."/>
            <person name="McClure R."/>
            <person name="Beliaev A."/>
            <person name="Bohutskyi P."/>
            <person name="Hill E.A."/>
            <person name="Rabines A."/>
            <person name="Zheng H."/>
            <person name="Allen L.Z."/>
            <person name="Kuo A."/>
            <person name="Grigoriev I.V."/>
            <person name="Allen A.E."/>
            <person name="Hazlebeck D."/>
            <person name="Allen E.E."/>
        </authorList>
    </citation>
    <scope>NUCLEOTIDE SEQUENCE</scope>
    <source>
        <strain evidence="4">Hildebrandi</strain>
    </source>
</reference>
<protein>
    <submittedName>
        <fullName evidence="4">Alpha/beta fold family hydrolase</fullName>
    </submittedName>
</protein>
<evidence type="ECO:0000313" key="4">
    <source>
        <dbReference type="EMBL" id="KAG7366648.1"/>
    </source>
</evidence>
<evidence type="ECO:0000313" key="5">
    <source>
        <dbReference type="Proteomes" id="UP000693970"/>
    </source>
</evidence>
<evidence type="ECO:0000256" key="2">
    <source>
        <dbReference type="ARBA" id="ARBA00022801"/>
    </source>
</evidence>
<proteinExistence type="inferred from homology"/>
<keyword evidence="5" id="KW-1185">Reference proteome</keyword>
<gene>
    <name evidence="4" type="ORF">IV203_029318</name>
</gene>